<accession>A0ABR8KJE8</accession>
<dbReference type="Proteomes" id="UP000637383">
    <property type="component" value="Unassembled WGS sequence"/>
</dbReference>
<dbReference type="RefSeq" id="WP_190959403.1">
    <property type="nucleotide sequence ID" value="NZ_JACJTU010000061.1"/>
</dbReference>
<comment type="caution">
    <text evidence="1">The sequence shown here is derived from an EMBL/GenBank/DDBJ whole genome shotgun (WGS) entry which is preliminary data.</text>
</comment>
<evidence type="ECO:0000313" key="1">
    <source>
        <dbReference type="EMBL" id="MBD2738886.1"/>
    </source>
</evidence>
<protein>
    <submittedName>
        <fullName evidence="1">Uncharacterized protein</fullName>
    </submittedName>
</protein>
<name>A0ABR8KJE8_9NOSO</name>
<organism evidence="1 2">
    <name type="scientific">Nostoc paludosum FACHB-159</name>
    <dbReference type="NCBI Taxonomy" id="2692908"/>
    <lineage>
        <taxon>Bacteria</taxon>
        <taxon>Bacillati</taxon>
        <taxon>Cyanobacteriota</taxon>
        <taxon>Cyanophyceae</taxon>
        <taxon>Nostocales</taxon>
        <taxon>Nostocaceae</taxon>
        <taxon>Nostoc</taxon>
    </lineage>
</organism>
<gene>
    <name evidence="1" type="ORF">H6H03_34305</name>
</gene>
<proteinExistence type="predicted"/>
<evidence type="ECO:0000313" key="2">
    <source>
        <dbReference type="Proteomes" id="UP000637383"/>
    </source>
</evidence>
<sequence>MTPSESNYSNIVEVNGVSFQTEIQSIIPIPLFPWTENPVRLGIHVTNKTAKFLYFERLDSLEPFPNLIARSGNVIEIDSDILRLWVKGEPYYLVQPGESTFFSLETFLCRKLFNLQLKIYNEAGGFMYFNNLKHEKYQLQIFYRVTGQKPILPVEESNSVTSWCGEVTIPFVDFCIGN</sequence>
<keyword evidence="2" id="KW-1185">Reference proteome</keyword>
<dbReference type="EMBL" id="JACJTU010000061">
    <property type="protein sequence ID" value="MBD2738886.1"/>
    <property type="molecule type" value="Genomic_DNA"/>
</dbReference>
<reference evidence="1 2" key="1">
    <citation type="journal article" date="2020" name="ISME J.">
        <title>Comparative genomics reveals insights into cyanobacterial evolution and habitat adaptation.</title>
        <authorList>
            <person name="Chen M.Y."/>
            <person name="Teng W.K."/>
            <person name="Zhao L."/>
            <person name="Hu C.X."/>
            <person name="Zhou Y.K."/>
            <person name="Han B.P."/>
            <person name="Song L.R."/>
            <person name="Shu W.S."/>
        </authorList>
    </citation>
    <scope>NUCLEOTIDE SEQUENCE [LARGE SCALE GENOMIC DNA]</scope>
    <source>
        <strain evidence="1 2">FACHB-159</strain>
    </source>
</reference>